<dbReference type="Proteomes" id="UP000222944">
    <property type="component" value="Unassembled WGS sequence"/>
</dbReference>
<protein>
    <submittedName>
        <fullName evidence="1">Capsid protein</fullName>
    </submittedName>
</protein>
<reference evidence="1 2" key="1">
    <citation type="submission" date="2017-09" db="EMBL/GenBank/DDBJ databases">
        <title>Large-scale bioinformatics analysis of Bacillus genomes uncovers conserved roles of natural products in bacterial physiology.</title>
        <authorList>
            <consortium name="Agbiome Team Llc"/>
            <person name="Bleich R.M."/>
            <person name="Grubbs K.J."/>
            <person name="Santa Maria K.C."/>
            <person name="Allen S.E."/>
            <person name="Farag S."/>
            <person name="Shank E.A."/>
            <person name="Bowers A."/>
        </authorList>
    </citation>
    <scope>NUCLEOTIDE SEQUENCE [LARGE SCALE GENOMIC DNA]</scope>
    <source>
        <strain evidence="1 2">AFS058004</strain>
    </source>
</reference>
<dbReference type="EMBL" id="NUFN01000007">
    <property type="protein sequence ID" value="PGH85774.1"/>
    <property type="molecule type" value="Genomic_DNA"/>
</dbReference>
<gene>
    <name evidence="1" type="ORF">CN899_08005</name>
</gene>
<comment type="caution">
    <text evidence="1">The sequence shown here is derived from an EMBL/GenBank/DDBJ whole genome shotgun (WGS) entry which is preliminary data.</text>
</comment>
<evidence type="ECO:0000313" key="2">
    <source>
        <dbReference type="Proteomes" id="UP000222944"/>
    </source>
</evidence>
<name>A0A9X7GK25_BACTU</name>
<organism evidence="1 2">
    <name type="scientific">Bacillus thuringiensis</name>
    <dbReference type="NCBI Taxonomy" id="1428"/>
    <lineage>
        <taxon>Bacteria</taxon>
        <taxon>Bacillati</taxon>
        <taxon>Bacillota</taxon>
        <taxon>Bacilli</taxon>
        <taxon>Bacillales</taxon>
        <taxon>Bacillaceae</taxon>
        <taxon>Bacillus</taxon>
        <taxon>Bacillus cereus group</taxon>
    </lineage>
</organism>
<sequence>MAVLNYATNYEKALKQRFTTGLRFSKLYNTSNNATVKWTGANTVRFPRITTTGMVDYNRDTITNATRKVDNDWETKVLEHDRQWKTLIDPMDIDETNLAVSIANFTRVYNDEEKTPEMDKYMASKLYSEFIGYGGLPVTTPLDVTNILSTFDDMMTEMDEAEVPEEGRLLYVTPTTKKLLKQAEDIQRQILVTNNNGKIDRAVRSLDEVEIIAVPSSRMKSAYDFTEGAVPAVGAKQMNMILIHPNTVIAPQKYEFASLAQPSAVTDLKYLWNERKYWDVFLFERRVPGVQMHVDA</sequence>
<dbReference type="AlphaFoldDB" id="A0A9X7GK25"/>
<proteinExistence type="predicted"/>
<dbReference type="RefSeq" id="WP_098866522.1">
    <property type="nucleotide sequence ID" value="NZ_NUFN01000007.1"/>
</dbReference>
<accession>A0A9X7GK25</accession>
<evidence type="ECO:0000313" key="1">
    <source>
        <dbReference type="EMBL" id="PGH85774.1"/>
    </source>
</evidence>